<dbReference type="SUPFAM" id="SSF50978">
    <property type="entry name" value="WD40 repeat-like"/>
    <property type="match status" value="1"/>
</dbReference>
<dbReference type="OrthoDB" id="6274823at2759"/>
<dbReference type="PANTHER" id="PTHR11871">
    <property type="entry name" value="PROTEIN PHOSPHATASE PP2A REGULATORY SUBUNIT B"/>
    <property type="match status" value="1"/>
</dbReference>
<feature type="transmembrane region" description="Helical" evidence="14">
    <location>
        <begin position="736"/>
        <end position="757"/>
    </location>
</feature>
<dbReference type="InterPro" id="IPR013657">
    <property type="entry name" value="SCL35B1-4/HUT1"/>
</dbReference>
<proteinExistence type="inferred from homology"/>
<dbReference type="InterPro" id="IPR036322">
    <property type="entry name" value="WD40_repeat_dom_sf"/>
</dbReference>
<dbReference type="InterPro" id="IPR015943">
    <property type="entry name" value="WD40/YVTN_repeat-like_dom_sf"/>
</dbReference>
<evidence type="ECO:0000256" key="5">
    <source>
        <dbReference type="ARBA" id="ARBA00022574"/>
    </source>
</evidence>
<keyword evidence="7 14" id="KW-0812">Transmembrane</keyword>
<dbReference type="FunFam" id="2.130.10.10:FF:000174">
    <property type="entry name" value="Protein phosphatase PP2A regulatory subunit B"/>
    <property type="match status" value="1"/>
</dbReference>
<dbReference type="GO" id="GO:1902531">
    <property type="term" value="P:regulation of intracellular signal transduction"/>
    <property type="evidence" value="ECO:0007669"/>
    <property type="project" value="UniProtKB-ARBA"/>
</dbReference>
<accession>F9FEA8</accession>
<keyword evidence="5" id="KW-0853">WD repeat</keyword>
<evidence type="ECO:0000256" key="1">
    <source>
        <dbReference type="ARBA" id="ARBA00004127"/>
    </source>
</evidence>
<evidence type="ECO:0000313" key="15">
    <source>
        <dbReference type="EMBL" id="EGU84725.1"/>
    </source>
</evidence>
<feature type="compositionally biased region" description="Polar residues" evidence="13">
    <location>
        <begin position="412"/>
        <end position="422"/>
    </location>
</feature>
<comment type="caution">
    <text evidence="15">The sequence shown here is derived from an EMBL/GenBank/DDBJ whole genome shotgun (WGS) entry which is preliminary data.</text>
</comment>
<evidence type="ECO:0000256" key="13">
    <source>
        <dbReference type="SAM" id="MobiDB-lite"/>
    </source>
</evidence>
<keyword evidence="10 14" id="KW-0472">Membrane</keyword>
<comment type="similarity">
    <text evidence="2">Belongs to the phosphatase 2A regulatory subunit B family.</text>
</comment>
<sequence length="915" mass="101309">MVDSETNSPTWKFTQCFGDKGDVEDITEADIISTVEFDHTGNYLATGDKGGRVVLFERNETKKTCEYKFHTEFQSHEPEFDYLKSLEIEEKINKIKWCRRQNASHYLLSTNDKTIKLWKVFEKSLKVVAENNLSHDVTPGSIAGGGGAPKPLPSHQFKNAADLKLPRLTHHDTVVAAVPRRTYANAHAYHINSISVNSDGETFISSDDLRINLWNLNIQDQSFNIVDIKPANMEELTEVITAAEFHPMSCNWFMYASSKGTIKLADMRESALCDQHAKRLCTRIEEDPSSRSFFSEIISSISDVRFSHDGRYILSRDYLTVKIWDINMERQPVKTIPIHEHLRPRLCDTYENDSIFDKFEVVFSGDAKNVMTGSYNNNFMIYPSDPDKEVEVVLQADKSAFKAKKVGVPTPINASTSPTATNGKKGGSRAGSPGGQGQRMRKETDADQIDFNKKILHMSWHPFEDSIAIAATNNPISEALELPRPLMQQCSIMQYLPAMDGLWLNLSTVWSNEILVEMATEIPSHILRKRTAASDMTVLENSIRRDSASHEAPVNDLEQGSRSSVAQNIANLVAHEVGPSLLTVGVMLSLIFGGCCSNVYALEAIVNFEPSSGTLLTFVQFLFVAVTGFIAQFDKNSRFFLTPNKVPISRWIFNIVLFFTINVLNNHAFSYDISVPVHIILRSGGSITTMAAGYLYGKRYSQMQVVAVVLLTLGVILAAWSDAQAKGTSESSGRPAFSTGLVILFVAQLLSAIMGLYTEATYAEYGPQWKENLFYSHALSLPLFLPFAPSMARTFAHLMTSTPLQLPGVFGFATTKFQIPSQILFLITNVLTQYACIRGVNLLAAASTALTVTIVLNIRKLVSLLLSIWLFGNKLAPGTLLGAIIVFSAGGLYSVGSRKKTPAEKGVSARANKAS</sequence>
<dbReference type="PRINTS" id="PR00600">
    <property type="entry name" value="PP2APR55"/>
</dbReference>
<feature type="transmembrane region" description="Helical" evidence="14">
    <location>
        <begin position="703"/>
        <end position="721"/>
    </location>
</feature>
<dbReference type="GO" id="GO:0012505">
    <property type="term" value="C:endomembrane system"/>
    <property type="evidence" value="ECO:0007669"/>
    <property type="project" value="UniProtKB-SubCell"/>
</dbReference>
<dbReference type="AlphaFoldDB" id="F9FEA8"/>
<evidence type="ECO:0000256" key="6">
    <source>
        <dbReference type="ARBA" id="ARBA00022597"/>
    </source>
</evidence>
<dbReference type="PaxDb" id="5507-FOXG_00006P0"/>
<evidence type="ECO:0000256" key="9">
    <source>
        <dbReference type="ARBA" id="ARBA00022989"/>
    </source>
</evidence>
<comment type="function">
    <text evidence="11">Phosphatase 2A affects a variety of biological processes in the cell such as transcription, cell cycle progression and cellular morphogenesis, and provides an initial identification of critical substrates for this phosphatase. The regulatory subunit may direct the catalytic subunit to distinct, albeit overlapping, subsets of substrates.</text>
</comment>
<dbReference type="Pfam" id="PF00400">
    <property type="entry name" value="WD40"/>
    <property type="match status" value="1"/>
</dbReference>
<feature type="region of interest" description="Disordered" evidence="13">
    <location>
        <begin position="410"/>
        <end position="443"/>
    </location>
</feature>
<dbReference type="PROSITE" id="PS01025">
    <property type="entry name" value="PR55_2"/>
    <property type="match status" value="1"/>
</dbReference>
<evidence type="ECO:0000256" key="4">
    <source>
        <dbReference type="ARBA" id="ARBA00022553"/>
    </source>
</evidence>
<dbReference type="Gene3D" id="2.130.10.10">
    <property type="entry name" value="YVTN repeat-like/Quinoprotein amine dehydrogenase"/>
    <property type="match status" value="2"/>
</dbReference>
<evidence type="ECO:0000256" key="14">
    <source>
        <dbReference type="SAM" id="Phobius"/>
    </source>
</evidence>
<dbReference type="GO" id="GO:0019888">
    <property type="term" value="F:protein phosphatase regulator activity"/>
    <property type="evidence" value="ECO:0007669"/>
    <property type="project" value="InterPro"/>
</dbReference>
<dbReference type="EMBL" id="AFQF01001477">
    <property type="protein sequence ID" value="EGU84725.1"/>
    <property type="molecule type" value="Genomic_DNA"/>
</dbReference>
<keyword evidence="9 14" id="KW-1133">Transmembrane helix</keyword>
<protein>
    <recommendedName>
        <fullName evidence="12">Protein phosphatase PP2A regulatory subunit B</fullName>
    </recommendedName>
</protein>
<keyword evidence="8" id="KW-0677">Repeat</keyword>
<feature type="transmembrane region" description="Helical" evidence="14">
    <location>
        <begin position="651"/>
        <end position="669"/>
    </location>
</feature>
<keyword evidence="4" id="KW-0597">Phosphoprotein</keyword>
<keyword evidence="3" id="KW-0813">Transport</keyword>
<feature type="transmembrane region" description="Helical" evidence="14">
    <location>
        <begin position="778"/>
        <end position="799"/>
    </location>
</feature>
<evidence type="ECO:0000256" key="7">
    <source>
        <dbReference type="ARBA" id="ARBA00022692"/>
    </source>
</evidence>
<gene>
    <name evidence="15" type="ORF">FOXB_04736</name>
</gene>
<dbReference type="GO" id="GO:0055085">
    <property type="term" value="P:transmembrane transport"/>
    <property type="evidence" value="ECO:0007669"/>
    <property type="project" value="InterPro"/>
</dbReference>
<dbReference type="FunFam" id="2.130.10.10:FF:000189">
    <property type="entry name" value="Protein phosphatase PP2A regulatory subunit B"/>
    <property type="match status" value="1"/>
</dbReference>
<evidence type="ECO:0000256" key="2">
    <source>
        <dbReference type="ARBA" id="ARBA00008259"/>
    </source>
</evidence>
<evidence type="ECO:0000256" key="10">
    <source>
        <dbReference type="ARBA" id="ARBA00023136"/>
    </source>
</evidence>
<feature type="transmembrane region" description="Helical" evidence="14">
    <location>
        <begin position="819"/>
        <end position="837"/>
    </location>
</feature>
<feature type="compositionally biased region" description="Gly residues" evidence="13">
    <location>
        <begin position="424"/>
        <end position="437"/>
    </location>
</feature>
<dbReference type="GO" id="GO:0000159">
    <property type="term" value="C:protein phosphatase type 2A complex"/>
    <property type="evidence" value="ECO:0007669"/>
    <property type="project" value="InterPro"/>
</dbReference>
<feature type="transmembrane region" description="Helical" evidence="14">
    <location>
        <begin position="613"/>
        <end position="631"/>
    </location>
</feature>
<keyword evidence="6" id="KW-0762">Sugar transport</keyword>
<dbReference type="GO" id="GO:0010972">
    <property type="term" value="P:negative regulation of G2/M transition of mitotic cell cycle"/>
    <property type="evidence" value="ECO:0007669"/>
    <property type="project" value="UniProtKB-ARBA"/>
</dbReference>
<dbReference type="SMART" id="SM00320">
    <property type="entry name" value="WD40"/>
    <property type="match status" value="5"/>
</dbReference>
<name>F9FEA8_FUSOF</name>
<feature type="transmembrane region" description="Helical" evidence="14">
    <location>
        <begin position="875"/>
        <end position="895"/>
    </location>
</feature>
<feature type="transmembrane region" description="Helical" evidence="14">
    <location>
        <begin position="581"/>
        <end position="601"/>
    </location>
</feature>
<dbReference type="InterPro" id="IPR000009">
    <property type="entry name" value="PP2A_PR55"/>
</dbReference>
<comment type="subcellular location">
    <subcellularLocation>
        <location evidence="1">Endomembrane system</location>
        <topology evidence="1">Multi-pass membrane protein</topology>
    </subcellularLocation>
</comment>
<dbReference type="NCBIfam" id="TIGR00803">
    <property type="entry name" value="nst"/>
    <property type="match status" value="1"/>
</dbReference>
<evidence type="ECO:0000256" key="3">
    <source>
        <dbReference type="ARBA" id="ARBA00022448"/>
    </source>
</evidence>
<evidence type="ECO:0000256" key="12">
    <source>
        <dbReference type="ARBA" id="ARBA00067298"/>
    </source>
</evidence>
<dbReference type="PROSITE" id="PS01024">
    <property type="entry name" value="PR55_1"/>
    <property type="match status" value="1"/>
</dbReference>
<evidence type="ECO:0000256" key="11">
    <source>
        <dbReference type="ARBA" id="ARBA00055525"/>
    </source>
</evidence>
<organism evidence="15">
    <name type="scientific">Fusarium oxysporum (strain Fo5176)</name>
    <name type="common">Fusarium vascular wilt</name>
    <dbReference type="NCBI Taxonomy" id="660025"/>
    <lineage>
        <taxon>Eukaryota</taxon>
        <taxon>Fungi</taxon>
        <taxon>Dikarya</taxon>
        <taxon>Ascomycota</taxon>
        <taxon>Pezizomycotina</taxon>
        <taxon>Sordariomycetes</taxon>
        <taxon>Hypocreomycetidae</taxon>
        <taxon>Hypocreales</taxon>
        <taxon>Nectriaceae</taxon>
        <taxon>Fusarium</taxon>
        <taxon>Fusarium oxysporum species complex</taxon>
    </lineage>
</organism>
<dbReference type="InterPro" id="IPR018067">
    <property type="entry name" value="PP2A_PR55_CS"/>
</dbReference>
<dbReference type="STRING" id="660025.F9FEA8"/>
<dbReference type="InterPro" id="IPR001680">
    <property type="entry name" value="WD40_rpt"/>
</dbReference>
<evidence type="ECO:0000256" key="8">
    <source>
        <dbReference type="ARBA" id="ARBA00022737"/>
    </source>
</evidence>
<dbReference type="Pfam" id="PF08449">
    <property type="entry name" value="UAA"/>
    <property type="match status" value="1"/>
</dbReference>
<reference evidence="15" key="1">
    <citation type="journal article" date="2012" name="Mol. Plant Microbe Interact.">
        <title>A highly conserved effector in Fusarium oxysporum is required for full virulence on Arabidopsis.</title>
        <authorList>
            <person name="Thatcher L.F."/>
            <person name="Gardiner D.M."/>
            <person name="Kazan K."/>
            <person name="Manners J."/>
        </authorList>
    </citation>
    <scope>NUCLEOTIDE SEQUENCE [LARGE SCALE GENOMIC DNA]</scope>
    <source>
        <strain evidence="15">Fo5176</strain>
    </source>
</reference>